<evidence type="ECO:0000256" key="1">
    <source>
        <dbReference type="SAM" id="MobiDB-lite"/>
    </source>
</evidence>
<reference evidence="3" key="1">
    <citation type="journal article" date="2014" name="Front. Microbiol.">
        <title>High frequency of phylogenetically diverse reductive dehalogenase-homologous genes in deep subseafloor sedimentary metagenomes.</title>
        <authorList>
            <person name="Kawai M."/>
            <person name="Futagami T."/>
            <person name="Toyoda A."/>
            <person name="Takaki Y."/>
            <person name="Nishi S."/>
            <person name="Hori S."/>
            <person name="Arai W."/>
            <person name="Tsubouchi T."/>
            <person name="Morono Y."/>
            <person name="Uchiyama I."/>
            <person name="Ito T."/>
            <person name="Fujiyama A."/>
            <person name="Inagaki F."/>
            <person name="Takami H."/>
        </authorList>
    </citation>
    <scope>NUCLEOTIDE SEQUENCE</scope>
    <source>
        <strain evidence="3">Expedition CK06-06</strain>
    </source>
</reference>
<organism evidence="3">
    <name type="scientific">marine sediment metagenome</name>
    <dbReference type="NCBI Taxonomy" id="412755"/>
    <lineage>
        <taxon>unclassified sequences</taxon>
        <taxon>metagenomes</taxon>
        <taxon>ecological metagenomes</taxon>
    </lineage>
</organism>
<dbReference type="PANTHER" id="PTHR30221">
    <property type="entry name" value="SMALL-CONDUCTANCE MECHANOSENSITIVE CHANNEL"/>
    <property type="match status" value="1"/>
</dbReference>
<proteinExistence type="predicted"/>
<feature type="non-terminal residue" evidence="3">
    <location>
        <position position="1"/>
    </location>
</feature>
<name>X1VE25_9ZZZZ</name>
<dbReference type="InterPro" id="IPR011066">
    <property type="entry name" value="MscS_channel_C_sf"/>
</dbReference>
<feature type="region of interest" description="Disordered" evidence="1">
    <location>
        <begin position="105"/>
        <end position="142"/>
    </location>
</feature>
<sequence length="142" mass="16065">KDGLILHTSITIGYDEPWRLVQKLLINAAHGTTDILQVPEPFVLKTSLDNHYVSYELNAFTDNPDRMVDTYSELHQNILDNFNQASVEIMSPTYFAFRDGHESTIPKIEIPENGNGNGSGKTKPRKSFNPYREKTQPLGSRS</sequence>
<dbReference type="SUPFAM" id="SSF82689">
    <property type="entry name" value="Mechanosensitive channel protein MscS (YggB), C-terminal domain"/>
    <property type="match status" value="1"/>
</dbReference>
<dbReference type="EMBL" id="BARW01030333">
    <property type="protein sequence ID" value="GAJ04795.1"/>
    <property type="molecule type" value="Genomic_DNA"/>
</dbReference>
<comment type="caution">
    <text evidence="3">The sequence shown here is derived from an EMBL/GenBank/DDBJ whole genome shotgun (WGS) entry which is preliminary data.</text>
</comment>
<dbReference type="GO" id="GO:0016020">
    <property type="term" value="C:membrane"/>
    <property type="evidence" value="ECO:0007669"/>
    <property type="project" value="InterPro"/>
</dbReference>
<gene>
    <name evidence="3" type="ORF">S12H4_48521</name>
</gene>
<evidence type="ECO:0000313" key="3">
    <source>
        <dbReference type="EMBL" id="GAJ04795.1"/>
    </source>
</evidence>
<dbReference type="Pfam" id="PF21082">
    <property type="entry name" value="MS_channel_3rd"/>
    <property type="match status" value="1"/>
</dbReference>
<accession>X1VE25</accession>
<protein>
    <recommendedName>
        <fullName evidence="2">Mechanosensitive ion channel MscS C-terminal domain-containing protein</fullName>
    </recommendedName>
</protein>
<dbReference type="PANTHER" id="PTHR30221:SF18">
    <property type="entry name" value="SLL0590 PROTEIN"/>
    <property type="match status" value="1"/>
</dbReference>
<evidence type="ECO:0000259" key="2">
    <source>
        <dbReference type="Pfam" id="PF21082"/>
    </source>
</evidence>
<dbReference type="Gene3D" id="3.30.70.100">
    <property type="match status" value="1"/>
</dbReference>
<dbReference type="InterPro" id="IPR045275">
    <property type="entry name" value="MscS_archaea/bacteria_type"/>
</dbReference>
<dbReference type="AlphaFoldDB" id="X1VE25"/>
<dbReference type="GO" id="GO:0008381">
    <property type="term" value="F:mechanosensitive monoatomic ion channel activity"/>
    <property type="evidence" value="ECO:0007669"/>
    <property type="project" value="InterPro"/>
</dbReference>
<feature type="domain" description="Mechanosensitive ion channel MscS C-terminal" evidence="2">
    <location>
        <begin position="8"/>
        <end position="89"/>
    </location>
</feature>
<dbReference type="InterPro" id="IPR049278">
    <property type="entry name" value="MS_channel_C"/>
</dbReference>